<dbReference type="Proteomes" id="UP000595814">
    <property type="component" value="Chromosome"/>
</dbReference>
<gene>
    <name evidence="1" type="ORF">JFY71_03085</name>
</gene>
<evidence type="ECO:0000313" key="1">
    <source>
        <dbReference type="EMBL" id="QQK08537.1"/>
    </source>
</evidence>
<organism evidence="1 2">
    <name type="scientific">Miniphocaeibacter halophilus</name>
    <dbReference type="NCBI Taxonomy" id="2931922"/>
    <lineage>
        <taxon>Bacteria</taxon>
        <taxon>Bacillati</taxon>
        <taxon>Bacillota</taxon>
        <taxon>Tissierellia</taxon>
        <taxon>Tissierellales</taxon>
        <taxon>Peptoniphilaceae</taxon>
        <taxon>Miniphocaeibacter</taxon>
    </lineage>
</organism>
<name>A0AC61MSR7_9FIRM</name>
<sequence length="246" mass="28384">MNEIIRQIKNRKSVRQYIEKDIPEEITNEILKAAIEAPSAGNQQLYSIIKVTDQKIKDELAILCDNQPFIAKASLVLVFCSDYKKWYDLYEYGNCQPRELGFGDMLLSISDTVIAAQNTVVAAESFGIGSCYIGDILENYEKVKALLKLPKNVLPITMAVYGYPTENQKVRNKPKRPSIKTIVHENNYKELKDEELVDLVRHNIGNNTFENWIGKFCKRKYNSKFSEEMNRSSEKYINEFKKDDGF</sequence>
<evidence type="ECO:0000313" key="2">
    <source>
        <dbReference type="Proteomes" id="UP000595814"/>
    </source>
</evidence>
<proteinExistence type="predicted"/>
<reference evidence="1 2" key="1">
    <citation type="journal article" date="2022" name="Int. J. Syst. Evol. Microbiol.">
        <title>Miniphocaeibacter halophilus sp. nov., an ammonium-tolerant acetate-producing bacterium isolated from a biogas system.</title>
        <authorList>
            <person name="Schnurer A."/>
            <person name="Singh A."/>
            <person name="Bi S."/>
            <person name="Qiao W."/>
            <person name="Westerholm M."/>
        </authorList>
    </citation>
    <scope>NUCLEOTIDE SEQUENCE [LARGE SCALE GENOMIC DNA]</scope>
    <source>
        <strain evidence="1 2">AMB_01</strain>
    </source>
</reference>
<keyword evidence="2" id="KW-1185">Reference proteome</keyword>
<protein>
    <submittedName>
        <fullName evidence="1">Nitroreductase family protein</fullName>
    </submittedName>
</protein>
<accession>A0AC61MSR7</accession>
<dbReference type="EMBL" id="CP066744">
    <property type="protein sequence ID" value="QQK08537.1"/>
    <property type="molecule type" value="Genomic_DNA"/>
</dbReference>